<evidence type="ECO:0000256" key="4">
    <source>
        <dbReference type="ARBA" id="ARBA00023235"/>
    </source>
</evidence>
<comment type="subcellular location">
    <subcellularLocation>
        <location evidence="1">Secreted</location>
    </subcellularLocation>
</comment>
<organism evidence="12 14">
    <name type="scientific">Avibacterium gallinarum</name>
    <name type="common">Pasteurella gallinarum</name>
    <dbReference type="NCBI Taxonomy" id="755"/>
    <lineage>
        <taxon>Bacteria</taxon>
        <taxon>Pseudomonadati</taxon>
        <taxon>Pseudomonadota</taxon>
        <taxon>Gammaproteobacteria</taxon>
        <taxon>Pasteurellales</taxon>
        <taxon>Pasteurellaceae</taxon>
        <taxon>Avibacterium</taxon>
    </lineage>
</organism>
<dbReference type="PANTHER" id="PTHR11954">
    <property type="entry name" value="D-DOPACHROME DECARBOXYLASE"/>
    <property type="match status" value="1"/>
</dbReference>
<dbReference type="InterPro" id="IPR001398">
    <property type="entry name" value="Macrophage_inhib_fac"/>
</dbReference>
<evidence type="ECO:0000313" key="15">
    <source>
        <dbReference type="Proteomes" id="UP000294683"/>
    </source>
</evidence>
<dbReference type="EC" id="5.3.3.12" evidence="7"/>
<evidence type="ECO:0000256" key="7">
    <source>
        <dbReference type="ARBA" id="ARBA00038932"/>
    </source>
</evidence>
<dbReference type="EMBL" id="UGSQ01000003">
    <property type="protein sequence ID" value="SUB27049.1"/>
    <property type="molecule type" value="Genomic_DNA"/>
</dbReference>
<dbReference type="GO" id="GO:0050178">
    <property type="term" value="F:phenylpyruvate tautomerase activity"/>
    <property type="evidence" value="ECO:0007669"/>
    <property type="project" value="UniProtKB-EC"/>
</dbReference>
<dbReference type="Proteomes" id="UP000294683">
    <property type="component" value="Unassembled WGS sequence"/>
</dbReference>
<gene>
    <name evidence="13" type="ORF">EV689_11513</name>
    <name evidence="12" type="ORF">NCTC11188_01419</name>
</gene>
<evidence type="ECO:0000256" key="11">
    <source>
        <dbReference type="ARBA" id="ARBA00042730"/>
    </source>
</evidence>
<comment type="catalytic activity">
    <reaction evidence="5">
        <text>3-phenylpyruvate = enol-phenylpyruvate</text>
        <dbReference type="Rhea" id="RHEA:17097"/>
        <dbReference type="ChEBI" id="CHEBI:16815"/>
        <dbReference type="ChEBI" id="CHEBI:18005"/>
        <dbReference type="EC" id="5.3.2.1"/>
    </reaction>
</comment>
<name>A0A379AXU4_AVIGA</name>
<reference evidence="13 15" key="2">
    <citation type="submission" date="2019-03" db="EMBL/GenBank/DDBJ databases">
        <title>Genomic Encyclopedia of Type Strains, Phase IV (KMG-IV): sequencing the most valuable type-strain genomes for metagenomic binning, comparative biology and taxonomic classification.</title>
        <authorList>
            <person name="Goeker M."/>
        </authorList>
    </citation>
    <scope>NUCLEOTIDE SEQUENCE [LARGE SCALE GENOMIC DNA]</scope>
    <source>
        <strain evidence="13 15">DSM 17481</strain>
    </source>
</reference>
<keyword evidence="15" id="KW-1185">Reference proteome</keyword>
<dbReference type="PANTHER" id="PTHR11954:SF6">
    <property type="entry name" value="MACROPHAGE MIGRATION INHIBITORY FACTOR"/>
    <property type="match status" value="1"/>
</dbReference>
<evidence type="ECO:0000313" key="13">
    <source>
        <dbReference type="EMBL" id="TDP27273.1"/>
    </source>
</evidence>
<evidence type="ECO:0000256" key="1">
    <source>
        <dbReference type="ARBA" id="ARBA00004613"/>
    </source>
</evidence>
<dbReference type="GO" id="GO:0004167">
    <property type="term" value="F:dopachrome isomerase activity"/>
    <property type="evidence" value="ECO:0007669"/>
    <property type="project" value="UniProtKB-EC"/>
</dbReference>
<dbReference type="EMBL" id="SNXJ01000015">
    <property type="protein sequence ID" value="TDP27273.1"/>
    <property type="molecule type" value="Genomic_DNA"/>
</dbReference>
<dbReference type="InterPro" id="IPR014347">
    <property type="entry name" value="Tautomerase/MIF_sf"/>
</dbReference>
<reference evidence="12 14" key="1">
    <citation type="submission" date="2018-06" db="EMBL/GenBank/DDBJ databases">
        <authorList>
            <consortium name="Pathogen Informatics"/>
            <person name="Doyle S."/>
        </authorList>
    </citation>
    <scope>NUCLEOTIDE SEQUENCE [LARGE SCALE GENOMIC DNA]</scope>
    <source>
        <strain evidence="12 14">NCTC11188</strain>
    </source>
</reference>
<accession>A0A379AXU4</accession>
<dbReference type="Gene3D" id="3.30.429.10">
    <property type="entry name" value="Macrophage Migration Inhibitory Factor"/>
    <property type="match status" value="1"/>
</dbReference>
<dbReference type="GO" id="GO:0005615">
    <property type="term" value="C:extracellular space"/>
    <property type="evidence" value="ECO:0007669"/>
    <property type="project" value="UniProtKB-KW"/>
</dbReference>
<proteinExistence type="predicted"/>
<comment type="catalytic activity">
    <reaction evidence="6">
        <text>L-dopachrome = 5,6-dihydroxyindole-2-carboxylate</text>
        <dbReference type="Rhea" id="RHEA:13041"/>
        <dbReference type="ChEBI" id="CHEBI:16875"/>
        <dbReference type="ChEBI" id="CHEBI:57509"/>
        <dbReference type="EC" id="5.3.3.12"/>
    </reaction>
</comment>
<dbReference type="RefSeq" id="WP_103854113.1">
    <property type="nucleotide sequence ID" value="NZ_JBMMEU010000016.1"/>
</dbReference>
<evidence type="ECO:0000256" key="6">
    <source>
        <dbReference type="ARBA" id="ARBA00036823"/>
    </source>
</evidence>
<evidence type="ECO:0000256" key="2">
    <source>
        <dbReference type="ARBA" id="ARBA00022514"/>
    </source>
</evidence>
<evidence type="ECO:0000256" key="3">
    <source>
        <dbReference type="ARBA" id="ARBA00022525"/>
    </source>
</evidence>
<keyword evidence="2" id="KW-0202">Cytokine</keyword>
<evidence type="ECO:0000256" key="8">
    <source>
        <dbReference type="ARBA" id="ARBA00039086"/>
    </source>
</evidence>
<evidence type="ECO:0000256" key="10">
    <source>
        <dbReference type="ARBA" id="ARBA00041912"/>
    </source>
</evidence>
<evidence type="ECO:0000256" key="5">
    <source>
        <dbReference type="ARBA" id="ARBA00036735"/>
    </source>
</evidence>
<dbReference type="AlphaFoldDB" id="A0A379AXU4"/>
<keyword evidence="4" id="KW-0413">Isomerase</keyword>
<keyword evidence="3" id="KW-0964">Secreted</keyword>
<dbReference type="Pfam" id="PF01187">
    <property type="entry name" value="MIF"/>
    <property type="match status" value="1"/>
</dbReference>
<dbReference type="GO" id="GO:0005125">
    <property type="term" value="F:cytokine activity"/>
    <property type="evidence" value="ECO:0007669"/>
    <property type="project" value="UniProtKB-KW"/>
</dbReference>
<evidence type="ECO:0000256" key="9">
    <source>
        <dbReference type="ARBA" id="ARBA00041631"/>
    </source>
</evidence>
<evidence type="ECO:0000313" key="12">
    <source>
        <dbReference type="EMBL" id="SUB27049.1"/>
    </source>
</evidence>
<sequence>MPFIQLQTNQNISAAQETAIKTALGKAIAHIPHKSEQSLMIALQANTCLYLKGEKNSPMALLTVSVFANRSHQGYAEFAQSATQAISEQLHIAPQNIYLKYEDLPAWSVAGHTFSENA</sequence>
<dbReference type="Proteomes" id="UP000255113">
    <property type="component" value="Unassembled WGS sequence"/>
</dbReference>
<evidence type="ECO:0000313" key="14">
    <source>
        <dbReference type="Proteomes" id="UP000255113"/>
    </source>
</evidence>
<dbReference type="EC" id="5.3.2.1" evidence="8"/>
<protein>
    <recommendedName>
        <fullName evidence="11">L-dopachrome isomerase</fullName>
        <ecNumber evidence="8">5.3.2.1</ecNumber>
        <ecNumber evidence="7">5.3.3.12</ecNumber>
    </recommendedName>
    <alternativeName>
        <fullName evidence="9">L-dopachrome tautomerase</fullName>
    </alternativeName>
    <alternativeName>
        <fullName evidence="10">Phenylpyruvate tautomerase</fullName>
    </alternativeName>
</protein>
<dbReference type="SUPFAM" id="SSF55331">
    <property type="entry name" value="Tautomerase/MIF"/>
    <property type="match status" value="1"/>
</dbReference>